<dbReference type="Pfam" id="PF13966">
    <property type="entry name" value="zf-RVT"/>
    <property type="match status" value="1"/>
</dbReference>
<protein>
    <recommendedName>
        <fullName evidence="1">Reverse transcriptase zinc-binding domain-containing protein</fullName>
    </recommendedName>
</protein>
<accession>A0A438GAV1</accession>
<evidence type="ECO:0000313" key="3">
    <source>
        <dbReference type="Proteomes" id="UP000288805"/>
    </source>
</evidence>
<evidence type="ECO:0000313" key="2">
    <source>
        <dbReference type="EMBL" id="RVW69334.1"/>
    </source>
</evidence>
<feature type="domain" description="Reverse transcriptase zinc-binding" evidence="1">
    <location>
        <begin position="36"/>
        <end position="119"/>
    </location>
</feature>
<dbReference type="AlphaFoldDB" id="A0A438GAV1"/>
<dbReference type="EMBL" id="QGNW01000500">
    <property type="protein sequence ID" value="RVW69334.1"/>
    <property type="molecule type" value="Genomic_DNA"/>
</dbReference>
<sequence>MEMDEVENLLLWEEWEGVVVDVGDRVRWGESKDDTFSVKAPYKALELESTGCFPMKIIWNSCVTKSKFLCLGSNMGKISNLGPSLEEGWALANKCYLCQVHEESIDHLLLHYKKTREVWKLFFSLFGVH</sequence>
<dbReference type="Proteomes" id="UP000288805">
    <property type="component" value="Unassembled WGS sequence"/>
</dbReference>
<evidence type="ECO:0000259" key="1">
    <source>
        <dbReference type="Pfam" id="PF13966"/>
    </source>
</evidence>
<dbReference type="InterPro" id="IPR026960">
    <property type="entry name" value="RVT-Znf"/>
</dbReference>
<comment type="caution">
    <text evidence="2">The sequence shown here is derived from an EMBL/GenBank/DDBJ whole genome shotgun (WGS) entry which is preliminary data.</text>
</comment>
<proteinExistence type="predicted"/>
<organism evidence="2 3">
    <name type="scientific">Vitis vinifera</name>
    <name type="common">Grape</name>
    <dbReference type="NCBI Taxonomy" id="29760"/>
    <lineage>
        <taxon>Eukaryota</taxon>
        <taxon>Viridiplantae</taxon>
        <taxon>Streptophyta</taxon>
        <taxon>Embryophyta</taxon>
        <taxon>Tracheophyta</taxon>
        <taxon>Spermatophyta</taxon>
        <taxon>Magnoliopsida</taxon>
        <taxon>eudicotyledons</taxon>
        <taxon>Gunneridae</taxon>
        <taxon>Pentapetalae</taxon>
        <taxon>rosids</taxon>
        <taxon>Vitales</taxon>
        <taxon>Vitaceae</taxon>
        <taxon>Viteae</taxon>
        <taxon>Vitis</taxon>
    </lineage>
</organism>
<name>A0A438GAV1_VITVI</name>
<reference evidence="2 3" key="1">
    <citation type="journal article" date="2018" name="PLoS Genet.">
        <title>Population sequencing reveals clonal diversity and ancestral inbreeding in the grapevine cultivar Chardonnay.</title>
        <authorList>
            <person name="Roach M.J."/>
            <person name="Johnson D.L."/>
            <person name="Bohlmann J."/>
            <person name="van Vuuren H.J."/>
            <person name="Jones S.J."/>
            <person name="Pretorius I.S."/>
            <person name="Schmidt S.A."/>
            <person name="Borneman A.R."/>
        </authorList>
    </citation>
    <scope>NUCLEOTIDE SEQUENCE [LARGE SCALE GENOMIC DNA]</scope>
    <source>
        <strain evidence="3">cv. Chardonnay</strain>
        <tissue evidence="2">Leaf</tissue>
    </source>
</reference>
<gene>
    <name evidence="2" type="ORF">CK203_054878</name>
</gene>